<reference evidence="2 3" key="1">
    <citation type="submission" date="2014-02" db="EMBL/GenBank/DDBJ databases">
        <title>Comparative genomics of Haemophilus parasuis isolated from pig lungs.</title>
        <authorList>
            <person name="Kittichotirat W."/>
            <person name="Bumgarner R.E."/>
            <person name="Lawrence P."/>
        </authorList>
    </citation>
    <scope>NUCLEOTIDE SEQUENCE [LARGE SCALE GENOMIC DNA]</scope>
    <source>
        <strain evidence="2 3">HPS9</strain>
    </source>
</reference>
<organism evidence="2 3">
    <name type="scientific">Glaesserella parasuis HPS9</name>
    <dbReference type="NCBI Taxonomy" id="1450513"/>
    <lineage>
        <taxon>Bacteria</taxon>
        <taxon>Pseudomonadati</taxon>
        <taxon>Pseudomonadota</taxon>
        <taxon>Gammaproteobacteria</taxon>
        <taxon>Pasteurellales</taxon>
        <taxon>Pasteurellaceae</taxon>
        <taxon>Glaesserella</taxon>
    </lineage>
</organism>
<dbReference type="EMBL" id="JDSN01000097">
    <property type="protein sequence ID" value="KDB45316.1"/>
    <property type="molecule type" value="Genomic_DNA"/>
</dbReference>
<dbReference type="Pfam" id="PF02037">
    <property type="entry name" value="SAP"/>
    <property type="match status" value="1"/>
</dbReference>
<comment type="caution">
    <text evidence="2">The sequence shown here is derived from an EMBL/GenBank/DDBJ whole genome shotgun (WGS) entry which is preliminary data.</text>
</comment>
<dbReference type="InterPro" id="IPR047729">
    <property type="entry name" value="Sce7726-like"/>
</dbReference>
<accession>A0A836Z0Y0</accession>
<name>A0A836Z0Y0_GLAPU</name>
<gene>
    <name evidence="2" type="ORF">HPS9_08090</name>
</gene>
<evidence type="ECO:0000313" key="3">
    <source>
        <dbReference type="Proteomes" id="UP000027441"/>
    </source>
</evidence>
<evidence type="ECO:0000313" key="2">
    <source>
        <dbReference type="EMBL" id="KDB45316.1"/>
    </source>
</evidence>
<dbReference type="InterPro" id="IPR003034">
    <property type="entry name" value="SAP_dom"/>
</dbReference>
<dbReference type="Gene3D" id="1.10.720.30">
    <property type="entry name" value="SAP domain"/>
    <property type="match status" value="1"/>
</dbReference>
<evidence type="ECO:0000259" key="1">
    <source>
        <dbReference type="Pfam" id="PF02037"/>
    </source>
</evidence>
<sequence length="240" mass="27635">MLNYAKNFNIQHLFAMNEIQIRELLIKELAKQHPHNTEFLAELPIANFSRRVDLVMANGSLSGFEIKSEQDSLLRLVGQLETYTRYFENVTVVCATKHLRNVKEMVSSDVGIWEFNGEMLIEHQAPTYRPLPKSSWLSFLNVVGLKALLKAYQLKVTGLKDELVARALSLEEEQIRGFLLTYLKCQFPQIQENRYAAKLKRQITSIENLDMNLSSMDTTLEEEGFITLPSGLKVRPMLRQ</sequence>
<protein>
    <recommendedName>
        <fullName evidence="1">SAP domain-containing protein</fullName>
    </recommendedName>
</protein>
<dbReference type="RefSeq" id="WP_051617494.1">
    <property type="nucleotide sequence ID" value="NZ_JDSN01000097.1"/>
</dbReference>
<feature type="domain" description="SAP" evidence="1">
    <location>
        <begin position="140"/>
        <end position="168"/>
    </location>
</feature>
<dbReference type="NCBIfam" id="NF033832">
    <property type="entry name" value="sce7726_fam"/>
    <property type="match status" value="1"/>
</dbReference>
<dbReference type="Proteomes" id="UP000027441">
    <property type="component" value="Unassembled WGS sequence"/>
</dbReference>
<proteinExistence type="predicted"/>
<dbReference type="InterPro" id="IPR036361">
    <property type="entry name" value="SAP_dom_sf"/>
</dbReference>
<dbReference type="AlphaFoldDB" id="A0A836Z0Y0"/>